<accession>A0AA36AW57</accession>
<evidence type="ECO:0000313" key="3">
    <source>
        <dbReference type="Proteomes" id="UP001162480"/>
    </source>
</evidence>
<keyword evidence="1" id="KW-0472">Membrane</keyword>
<reference evidence="2" key="1">
    <citation type="submission" date="2023-08" db="EMBL/GenBank/DDBJ databases">
        <authorList>
            <person name="Alioto T."/>
            <person name="Alioto T."/>
            <person name="Gomez Garrido J."/>
        </authorList>
    </citation>
    <scope>NUCLEOTIDE SEQUENCE</scope>
</reference>
<keyword evidence="1" id="KW-1133">Transmembrane helix</keyword>
<sequence length="77" mass="8816">MKTSMTTVTKKTSGKYQKRKSAAYLSICTFCLTSFNFPYNRTSYRGIKFPGDVDIYQRGNIFVFQSFLTECILDGVT</sequence>
<dbReference type="Proteomes" id="UP001162480">
    <property type="component" value="Chromosome 5"/>
</dbReference>
<dbReference type="AlphaFoldDB" id="A0AA36AW57"/>
<proteinExistence type="predicted"/>
<evidence type="ECO:0000313" key="2">
    <source>
        <dbReference type="EMBL" id="CAI9723406.1"/>
    </source>
</evidence>
<gene>
    <name evidence="2" type="ORF">OCTVUL_1B031681</name>
</gene>
<name>A0AA36AW57_OCTVU</name>
<keyword evidence="1" id="KW-0812">Transmembrane</keyword>
<keyword evidence="3" id="KW-1185">Reference proteome</keyword>
<evidence type="ECO:0000256" key="1">
    <source>
        <dbReference type="SAM" id="Phobius"/>
    </source>
</evidence>
<organism evidence="2 3">
    <name type="scientific">Octopus vulgaris</name>
    <name type="common">Common octopus</name>
    <dbReference type="NCBI Taxonomy" id="6645"/>
    <lineage>
        <taxon>Eukaryota</taxon>
        <taxon>Metazoa</taxon>
        <taxon>Spiralia</taxon>
        <taxon>Lophotrochozoa</taxon>
        <taxon>Mollusca</taxon>
        <taxon>Cephalopoda</taxon>
        <taxon>Coleoidea</taxon>
        <taxon>Octopodiformes</taxon>
        <taxon>Octopoda</taxon>
        <taxon>Incirrata</taxon>
        <taxon>Octopodidae</taxon>
        <taxon>Octopus</taxon>
    </lineage>
</organism>
<protein>
    <submittedName>
        <fullName evidence="2">Uncharacterized protein</fullName>
    </submittedName>
</protein>
<dbReference type="EMBL" id="OX597818">
    <property type="protein sequence ID" value="CAI9723406.1"/>
    <property type="molecule type" value="Genomic_DNA"/>
</dbReference>
<feature type="transmembrane region" description="Helical" evidence="1">
    <location>
        <begin position="21"/>
        <end position="39"/>
    </location>
</feature>